<organism evidence="1 2">
    <name type="scientific">Engystomops pustulosus</name>
    <name type="common">Tungara frog</name>
    <name type="synonym">Physalaemus pustulosus</name>
    <dbReference type="NCBI Taxonomy" id="76066"/>
    <lineage>
        <taxon>Eukaryota</taxon>
        <taxon>Metazoa</taxon>
        <taxon>Chordata</taxon>
        <taxon>Craniata</taxon>
        <taxon>Vertebrata</taxon>
        <taxon>Euteleostomi</taxon>
        <taxon>Amphibia</taxon>
        <taxon>Batrachia</taxon>
        <taxon>Anura</taxon>
        <taxon>Neobatrachia</taxon>
        <taxon>Hyloidea</taxon>
        <taxon>Leptodactylidae</taxon>
        <taxon>Leiuperinae</taxon>
        <taxon>Engystomops</taxon>
    </lineage>
</organism>
<gene>
    <name evidence="1" type="ORF">GDO81_000682</name>
</gene>
<dbReference type="Proteomes" id="UP000824782">
    <property type="component" value="Unassembled WGS sequence"/>
</dbReference>
<reference evidence="1" key="1">
    <citation type="thesis" date="2020" institute="ProQuest LLC" country="789 East Eisenhower Parkway, Ann Arbor, MI, USA">
        <title>Comparative Genomics and Chromosome Evolution.</title>
        <authorList>
            <person name="Mudd A.B."/>
        </authorList>
    </citation>
    <scope>NUCLEOTIDE SEQUENCE</scope>
    <source>
        <strain evidence="1">237g6f4</strain>
        <tissue evidence="1">Blood</tissue>
    </source>
</reference>
<dbReference type="AlphaFoldDB" id="A0AAV7D9P3"/>
<evidence type="ECO:0008006" key="3">
    <source>
        <dbReference type="Google" id="ProtNLM"/>
    </source>
</evidence>
<proteinExistence type="predicted"/>
<protein>
    <recommendedName>
        <fullName evidence="3">Secreted protein</fullName>
    </recommendedName>
</protein>
<evidence type="ECO:0000313" key="2">
    <source>
        <dbReference type="Proteomes" id="UP000824782"/>
    </source>
</evidence>
<sequence>MVIWRMGKLLCVFHTAQVVIQYTVYQLLYYWILRSFHLNISTFCKGKIHQTYCNFHSKINASSLTLHGQRSQSPGYVQDRFLRFLLM</sequence>
<name>A0AAV7D9P3_ENGPU</name>
<comment type="caution">
    <text evidence="1">The sequence shown here is derived from an EMBL/GenBank/DDBJ whole genome shotgun (WGS) entry which is preliminary data.</text>
</comment>
<dbReference type="EMBL" id="WNYA01000001">
    <property type="protein sequence ID" value="KAG8592958.1"/>
    <property type="molecule type" value="Genomic_DNA"/>
</dbReference>
<keyword evidence="2" id="KW-1185">Reference proteome</keyword>
<accession>A0AAV7D9P3</accession>
<evidence type="ECO:0000313" key="1">
    <source>
        <dbReference type="EMBL" id="KAG8592958.1"/>
    </source>
</evidence>